<evidence type="ECO:0000313" key="12">
    <source>
        <dbReference type="Proteomes" id="UP000030665"/>
    </source>
</evidence>
<evidence type="ECO:0000256" key="8">
    <source>
        <dbReference type="ARBA" id="ARBA00023049"/>
    </source>
</evidence>
<keyword evidence="6" id="KW-0378">Hydrolase</keyword>
<dbReference type="Pfam" id="PF01398">
    <property type="entry name" value="JAB"/>
    <property type="match status" value="1"/>
</dbReference>
<dbReference type="GO" id="GO:0140492">
    <property type="term" value="F:metal-dependent deubiquitinase activity"/>
    <property type="evidence" value="ECO:0007669"/>
    <property type="project" value="InterPro"/>
</dbReference>
<dbReference type="GO" id="GO:0070536">
    <property type="term" value="P:protein K63-linked deubiquitination"/>
    <property type="evidence" value="ECO:0007669"/>
    <property type="project" value="InterPro"/>
</dbReference>
<dbReference type="GO" id="GO:0005768">
    <property type="term" value="C:endosome"/>
    <property type="evidence" value="ECO:0007669"/>
    <property type="project" value="TreeGrafter"/>
</dbReference>
<evidence type="ECO:0000256" key="5">
    <source>
        <dbReference type="ARBA" id="ARBA00022786"/>
    </source>
</evidence>
<feature type="region of interest" description="Disordered" evidence="9">
    <location>
        <begin position="128"/>
        <end position="178"/>
    </location>
</feature>
<dbReference type="SMART" id="SM00232">
    <property type="entry name" value="JAB_MPN"/>
    <property type="match status" value="1"/>
</dbReference>
<dbReference type="InterPro" id="IPR044098">
    <property type="entry name" value="STAMBP/STALP-like_MPN"/>
</dbReference>
<dbReference type="STRING" id="36087.A0A077Z8B5"/>
<dbReference type="Gene3D" id="1.20.58.80">
    <property type="entry name" value="Phosphotransferase system, lactose/cellobiose-type IIA subunit"/>
    <property type="match status" value="1"/>
</dbReference>
<evidence type="ECO:0000256" key="1">
    <source>
        <dbReference type="ARBA" id="ARBA00001947"/>
    </source>
</evidence>
<dbReference type="OrthoDB" id="3640at2759"/>
<keyword evidence="4" id="KW-0479">Metal-binding</keyword>
<dbReference type="PANTHER" id="PTHR12947:SF13">
    <property type="entry name" value="FI19924P1"/>
    <property type="match status" value="1"/>
</dbReference>
<comment type="similarity">
    <text evidence="2">Belongs to the peptidase M67C family.</text>
</comment>
<dbReference type="Pfam" id="PF08969">
    <property type="entry name" value="USP8_dimer"/>
    <property type="match status" value="1"/>
</dbReference>
<dbReference type="SUPFAM" id="SSF140856">
    <property type="entry name" value="USP8 N-terminal domain-like"/>
    <property type="match status" value="1"/>
</dbReference>
<feature type="domain" description="MPN" evidence="10">
    <location>
        <begin position="197"/>
        <end position="325"/>
    </location>
</feature>
<proteinExistence type="inferred from homology"/>
<dbReference type="GO" id="GO:0061578">
    <property type="term" value="F:K63-linked deubiquitinase activity"/>
    <property type="evidence" value="ECO:0007669"/>
    <property type="project" value="InterPro"/>
</dbReference>
<dbReference type="Proteomes" id="UP000030665">
    <property type="component" value="Unassembled WGS sequence"/>
</dbReference>
<evidence type="ECO:0000256" key="2">
    <source>
        <dbReference type="ARBA" id="ARBA00010981"/>
    </source>
</evidence>
<dbReference type="GO" id="GO:0006508">
    <property type="term" value="P:proteolysis"/>
    <property type="evidence" value="ECO:0007669"/>
    <property type="project" value="UniProtKB-KW"/>
</dbReference>
<keyword evidence="8" id="KW-0482">Metalloprotease</keyword>
<dbReference type="CDD" id="cd08066">
    <property type="entry name" value="MPN_AMSH_like"/>
    <property type="match status" value="1"/>
</dbReference>
<feature type="compositionally biased region" description="Polar residues" evidence="9">
    <location>
        <begin position="144"/>
        <end position="153"/>
    </location>
</feature>
<gene>
    <name evidence="11" type="ORF">TTRE_0000495401</name>
</gene>
<evidence type="ECO:0000256" key="4">
    <source>
        <dbReference type="ARBA" id="ARBA00022723"/>
    </source>
</evidence>
<dbReference type="AlphaFoldDB" id="A0A077Z8B5"/>
<evidence type="ECO:0000259" key="10">
    <source>
        <dbReference type="PROSITE" id="PS50249"/>
    </source>
</evidence>
<dbReference type="PANTHER" id="PTHR12947">
    <property type="entry name" value="AMSH-LIKE PROTEASE"/>
    <property type="match status" value="1"/>
</dbReference>
<dbReference type="PROSITE" id="PS50249">
    <property type="entry name" value="MPN"/>
    <property type="match status" value="1"/>
</dbReference>
<name>A0A077Z8B5_TRITR</name>
<keyword evidence="5" id="KW-0833">Ubl conjugation pathway</keyword>
<sequence length="368" mass="41446">MQQAIEPLKPKLRLKEITSEASNIEFYPNISIKKYARSAAQLFYIAGVYELDNNVEMAFRSYTRYIVLLVEHLPKHPEFQKFIKEEKAEYQKMMKAVQAAFETAERLKDVLLDQLDVAYEKFMKEMKEQETSGPLEPFDMRGSMPSSTTSAIYSQHDRVSPVTGSELPDQSSFRSLTVDRTTKPTSAVLNKHSLRPVLVPNSLVQQFLEVSSVNTSRNIETCGILSGKLVQGKFIVTHVIVPKQSGTADSCLTQHEEEIFVIQDKLGLITLGWIHTHPCHSAFLSSVDMHTHCSYQLMFPEAVAIVCSPKHNEVGLFMLTPSHGLKIVGECKQIGFHPHKDDPPLFQQCDHASLTDATGLLIDLRNDP</sequence>
<evidence type="ECO:0000256" key="6">
    <source>
        <dbReference type="ARBA" id="ARBA00022801"/>
    </source>
</evidence>
<dbReference type="GO" id="GO:0046872">
    <property type="term" value="F:metal ion binding"/>
    <property type="evidence" value="ECO:0007669"/>
    <property type="project" value="UniProtKB-KW"/>
</dbReference>
<evidence type="ECO:0000256" key="7">
    <source>
        <dbReference type="ARBA" id="ARBA00022833"/>
    </source>
</evidence>
<dbReference type="InterPro" id="IPR015063">
    <property type="entry name" value="USP8_dimer"/>
</dbReference>
<keyword evidence="7" id="KW-0862">Zinc</keyword>
<protein>
    <submittedName>
        <fullName evidence="11">USP8 dimer and JAB domain containing protein</fullName>
    </submittedName>
</protein>
<evidence type="ECO:0000313" key="11">
    <source>
        <dbReference type="EMBL" id="CDW56672.1"/>
    </source>
</evidence>
<feature type="compositionally biased region" description="Polar residues" evidence="9">
    <location>
        <begin position="168"/>
        <end position="178"/>
    </location>
</feature>
<dbReference type="SUPFAM" id="SSF102712">
    <property type="entry name" value="JAB1/MPN domain"/>
    <property type="match status" value="1"/>
</dbReference>
<organism evidence="11 12">
    <name type="scientific">Trichuris trichiura</name>
    <name type="common">Whipworm</name>
    <name type="synonym">Trichocephalus trichiurus</name>
    <dbReference type="NCBI Taxonomy" id="36087"/>
    <lineage>
        <taxon>Eukaryota</taxon>
        <taxon>Metazoa</taxon>
        <taxon>Ecdysozoa</taxon>
        <taxon>Nematoda</taxon>
        <taxon>Enoplea</taxon>
        <taxon>Dorylaimia</taxon>
        <taxon>Trichinellida</taxon>
        <taxon>Trichuridae</taxon>
        <taxon>Trichuris</taxon>
    </lineage>
</organism>
<keyword evidence="3" id="KW-0645">Protease</keyword>
<dbReference type="EMBL" id="HG806066">
    <property type="protein sequence ID" value="CDW56672.1"/>
    <property type="molecule type" value="Genomic_DNA"/>
</dbReference>
<dbReference type="GO" id="GO:0016020">
    <property type="term" value="C:membrane"/>
    <property type="evidence" value="ECO:0007669"/>
    <property type="project" value="TreeGrafter"/>
</dbReference>
<reference evidence="11" key="1">
    <citation type="submission" date="2014-01" db="EMBL/GenBank/DDBJ databases">
        <authorList>
            <person name="Aslett M."/>
        </authorList>
    </citation>
    <scope>NUCLEOTIDE SEQUENCE</scope>
</reference>
<dbReference type="InterPro" id="IPR000555">
    <property type="entry name" value="JAMM/MPN+_dom"/>
</dbReference>
<keyword evidence="12" id="KW-1185">Reference proteome</keyword>
<dbReference type="InterPro" id="IPR037518">
    <property type="entry name" value="MPN"/>
</dbReference>
<reference evidence="11" key="2">
    <citation type="submission" date="2014-03" db="EMBL/GenBank/DDBJ databases">
        <title>The whipworm genome and dual-species transcriptomics of an intimate host-pathogen interaction.</title>
        <authorList>
            <person name="Foth B.J."/>
            <person name="Tsai I.J."/>
            <person name="Reid A.J."/>
            <person name="Bancroft A.J."/>
            <person name="Nichol S."/>
            <person name="Tracey A."/>
            <person name="Holroyd N."/>
            <person name="Cotton J.A."/>
            <person name="Stanley E.J."/>
            <person name="Zarowiecki M."/>
            <person name="Liu J.Z."/>
            <person name="Huckvale T."/>
            <person name="Cooper P.J."/>
            <person name="Grencis R.K."/>
            <person name="Berriman M."/>
        </authorList>
    </citation>
    <scope>NUCLEOTIDE SEQUENCE [LARGE SCALE GENOMIC DNA]</scope>
</reference>
<evidence type="ECO:0000256" key="3">
    <source>
        <dbReference type="ARBA" id="ARBA00022670"/>
    </source>
</evidence>
<dbReference type="MEROPS" id="M67.006"/>
<accession>A0A077Z8B5</accession>
<comment type="cofactor">
    <cofactor evidence="1">
        <name>Zn(2+)</name>
        <dbReference type="ChEBI" id="CHEBI:29105"/>
    </cofactor>
</comment>
<evidence type="ECO:0000256" key="9">
    <source>
        <dbReference type="SAM" id="MobiDB-lite"/>
    </source>
</evidence>
<dbReference type="Gene3D" id="3.40.140.10">
    <property type="entry name" value="Cytidine Deaminase, domain 2"/>
    <property type="match status" value="1"/>
</dbReference>